<comment type="caution">
    <text evidence="1">The sequence shown here is derived from an EMBL/GenBank/DDBJ whole genome shotgun (WGS) entry which is preliminary data.</text>
</comment>
<accession>A0A828Z136</accession>
<proteinExistence type="predicted"/>
<dbReference type="Proteomes" id="UP000001338">
    <property type="component" value="Unassembled WGS sequence"/>
</dbReference>
<dbReference type="AlphaFoldDB" id="A0A828Z136"/>
<sequence>MKVWANKELKCCSLTEPTHQILGSKDKSVGIPTKSPVKLSSHNAILRERCAEFPLFLGGGE</sequence>
<gene>
    <name evidence="1" type="ORF">LEP1GSC036_2103</name>
</gene>
<name>A0A828Z136_9LEPT</name>
<dbReference type="EMBL" id="AFLV02000030">
    <property type="protein sequence ID" value="EKR64934.1"/>
    <property type="molecule type" value="Genomic_DNA"/>
</dbReference>
<reference evidence="1 2" key="1">
    <citation type="submission" date="2012-10" db="EMBL/GenBank/DDBJ databases">
        <authorList>
            <person name="Harkins D.M."/>
            <person name="Durkin A.S."/>
            <person name="Brinkac L.M."/>
            <person name="Haft D.H."/>
            <person name="Selengut J.D."/>
            <person name="Sanka R."/>
            <person name="DePew J."/>
            <person name="Purushe J."/>
            <person name="Whelen A.C."/>
            <person name="Vinetz J.M."/>
            <person name="Sutton G.G."/>
            <person name="Nierman W.C."/>
            <person name="Fouts D.E."/>
        </authorList>
    </citation>
    <scope>NUCLEOTIDE SEQUENCE [LARGE SCALE GENOMIC DNA]</scope>
    <source>
        <strain evidence="1 2">2006001853</strain>
    </source>
</reference>
<protein>
    <submittedName>
        <fullName evidence="1">Uncharacterized protein</fullName>
    </submittedName>
</protein>
<evidence type="ECO:0000313" key="1">
    <source>
        <dbReference type="EMBL" id="EKR64934.1"/>
    </source>
</evidence>
<organism evidence="1 2">
    <name type="scientific">Leptospira weilii str. 2006001853</name>
    <dbReference type="NCBI Taxonomy" id="1001589"/>
    <lineage>
        <taxon>Bacteria</taxon>
        <taxon>Pseudomonadati</taxon>
        <taxon>Spirochaetota</taxon>
        <taxon>Spirochaetia</taxon>
        <taxon>Leptospirales</taxon>
        <taxon>Leptospiraceae</taxon>
        <taxon>Leptospira</taxon>
    </lineage>
</organism>
<evidence type="ECO:0000313" key="2">
    <source>
        <dbReference type="Proteomes" id="UP000001338"/>
    </source>
</evidence>